<evidence type="ECO:0008006" key="3">
    <source>
        <dbReference type="Google" id="ProtNLM"/>
    </source>
</evidence>
<dbReference type="Pfam" id="PF14137">
    <property type="entry name" value="DUF4304"/>
    <property type="match status" value="1"/>
</dbReference>
<proteinExistence type="predicted"/>
<keyword evidence="2" id="KW-1185">Reference proteome</keyword>
<reference evidence="1 2" key="1">
    <citation type="submission" date="2021-01" db="EMBL/GenBank/DDBJ databases">
        <title>Whole genome shotgun sequence of Catellatospora citrea NBRC 14495.</title>
        <authorList>
            <person name="Komaki H."/>
            <person name="Tamura T."/>
        </authorList>
    </citation>
    <scope>NUCLEOTIDE SEQUENCE [LARGE SCALE GENOMIC DNA]</scope>
    <source>
        <strain evidence="1 2">NBRC 14495</strain>
    </source>
</reference>
<organism evidence="1 2">
    <name type="scientific">Catellatospora citrea</name>
    <dbReference type="NCBI Taxonomy" id="53366"/>
    <lineage>
        <taxon>Bacteria</taxon>
        <taxon>Bacillati</taxon>
        <taxon>Actinomycetota</taxon>
        <taxon>Actinomycetes</taxon>
        <taxon>Micromonosporales</taxon>
        <taxon>Micromonosporaceae</taxon>
        <taxon>Catellatospora</taxon>
    </lineage>
</organism>
<dbReference type="RefSeq" id="WP_120315073.1">
    <property type="nucleotide sequence ID" value="NZ_BONH01000009.1"/>
</dbReference>
<dbReference type="EMBL" id="BONH01000009">
    <property type="protein sequence ID" value="GIF97538.1"/>
    <property type="molecule type" value="Genomic_DNA"/>
</dbReference>
<evidence type="ECO:0000313" key="1">
    <source>
        <dbReference type="EMBL" id="GIF97538.1"/>
    </source>
</evidence>
<dbReference type="InterPro" id="IPR025412">
    <property type="entry name" value="DUF4304"/>
</dbReference>
<accession>A0A8J3KEH1</accession>
<name>A0A8J3KEH1_9ACTN</name>
<gene>
    <name evidence="1" type="ORF">Cci01nite_26320</name>
</gene>
<protein>
    <recommendedName>
        <fullName evidence="3">DUF4304 domain-containing protein</fullName>
    </recommendedName>
</protein>
<comment type="caution">
    <text evidence="1">The sequence shown here is derived from an EMBL/GenBank/DDBJ whole genome shotgun (WGS) entry which is preliminary data.</text>
</comment>
<sequence>MEITNGVPGCEACPGTVPCRLVNALLRRFVELIEADLAAVGFARRGPVFRYFDPEGNGIVLDIQRTTALWGEVEFFINVGVLLAPHLRYYFGEDDPRRDAMPHHGVWRHRLMATGDTAALPDHKFSLSMEADVERAATIVRAWLAQNMPRMKSWLGDFDAMLAAVEEDRQRSARARAEQLASGRWKAGRWPDGTWNDGIIRAYAHAERGDVDAVAAETAGWHDSGPDSPAAGALAIANQRLAERQE</sequence>
<evidence type="ECO:0000313" key="2">
    <source>
        <dbReference type="Proteomes" id="UP000659904"/>
    </source>
</evidence>
<dbReference type="Proteomes" id="UP000659904">
    <property type="component" value="Unassembled WGS sequence"/>
</dbReference>
<dbReference type="AlphaFoldDB" id="A0A8J3KEH1"/>